<organism evidence="1">
    <name type="scientific">Aspergillus niger</name>
    <dbReference type="NCBI Taxonomy" id="5061"/>
    <lineage>
        <taxon>Eukaryota</taxon>
        <taxon>Fungi</taxon>
        <taxon>Dikarya</taxon>
        <taxon>Ascomycota</taxon>
        <taxon>Pezizomycotina</taxon>
        <taxon>Eurotiomycetes</taxon>
        <taxon>Eurotiomycetidae</taxon>
        <taxon>Eurotiales</taxon>
        <taxon>Aspergillaceae</taxon>
        <taxon>Aspergillus</taxon>
        <taxon>Aspergillus subgen. Circumdati</taxon>
    </lineage>
</organism>
<evidence type="ECO:0000313" key="1">
    <source>
        <dbReference type="RefSeq" id="XP_059601954.1"/>
    </source>
</evidence>
<accession>A0AAJ8E029</accession>
<dbReference type="VEuPathDB" id="FungiDB:An12g08915"/>
<proteinExistence type="predicted"/>
<reference evidence="1" key="1">
    <citation type="submission" date="2025-02" db="EMBL/GenBank/DDBJ databases">
        <authorList>
            <consortium name="NCBI Genome Project"/>
        </authorList>
    </citation>
    <scope>NUCLEOTIDE SEQUENCE</scope>
</reference>
<sequence length="57" mass="6442">MYVHVNTSIPSRWNGRACLAVQLQLRTSSSCPCWDNSHCHCHKHLNALSLGDRPQIV</sequence>
<dbReference type="AlphaFoldDB" id="A0AAJ8E029"/>
<gene>
    <name evidence="1" type="ORF">An12g08915</name>
</gene>
<dbReference type="RefSeq" id="XP_059601954.1">
    <property type="nucleotide sequence ID" value="XM_059743622.1"/>
</dbReference>
<reference evidence="1" key="2">
    <citation type="submission" date="2025-08" db="UniProtKB">
        <authorList>
            <consortium name="RefSeq"/>
        </authorList>
    </citation>
    <scope>IDENTIFICATION</scope>
</reference>
<dbReference type="GeneID" id="84592701"/>
<name>A0AAJ8E029_ASPNG</name>
<protein>
    <submittedName>
        <fullName evidence="1">Uncharacterized protein</fullName>
    </submittedName>
</protein>
<dbReference type="KEGG" id="ang:An12g08915"/>